<proteinExistence type="predicted"/>
<evidence type="ECO:0000313" key="2">
    <source>
        <dbReference type="Proteomes" id="UP000830055"/>
    </source>
</evidence>
<keyword evidence="2" id="KW-1185">Reference proteome</keyword>
<protein>
    <recommendedName>
        <fullName evidence="3">Glycine dehydrogenase (aminomethyl-transferring)</fullName>
    </recommendedName>
</protein>
<accession>A0ABN6MAA2</accession>
<dbReference type="Proteomes" id="UP000830055">
    <property type="component" value="Chromosome"/>
</dbReference>
<dbReference type="EMBL" id="AP025516">
    <property type="protein sequence ID" value="BDD88483.1"/>
    <property type="molecule type" value="Genomic_DNA"/>
</dbReference>
<name>A0ABN6MAA2_9BACT</name>
<evidence type="ECO:0000313" key="1">
    <source>
        <dbReference type="EMBL" id="BDD88483.1"/>
    </source>
</evidence>
<organism evidence="1 2">
    <name type="scientific">Desulfofustis limnaeus</name>
    <dbReference type="NCBI Taxonomy" id="2740163"/>
    <lineage>
        <taxon>Bacteria</taxon>
        <taxon>Pseudomonadati</taxon>
        <taxon>Thermodesulfobacteriota</taxon>
        <taxon>Desulfobulbia</taxon>
        <taxon>Desulfobulbales</taxon>
        <taxon>Desulfocapsaceae</taxon>
        <taxon>Desulfofustis</taxon>
    </lineage>
</organism>
<evidence type="ECO:0008006" key="3">
    <source>
        <dbReference type="Google" id="ProtNLM"/>
    </source>
</evidence>
<reference evidence="1 2" key="1">
    <citation type="submission" date="2022-01" db="EMBL/GenBank/DDBJ databases">
        <title>Desulfofustis limnae sp. nov., a novel mesophilic sulfate-reducing bacterium isolated from marsh soil.</title>
        <authorList>
            <person name="Watanabe M."/>
            <person name="Takahashi A."/>
            <person name="Kojima H."/>
            <person name="Fukui M."/>
        </authorList>
    </citation>
    <scope>NUCLEOTIDE SEQUENCE [LARGE SCALE GENOMIC DNA]</scope>
    <source>
        <strain evidence="1 2">PPLL</strain>
    </source>
</reference>
<dbReference type="RefSeq" id="WP_284151839.1">
    <property type="nucleotide sequence ID" value="NZ_AP025516.1"/>
</dbReference>
<sequence>MANSPKPGLDKDRIIPERMAALRSLPVEVKQQLTGEEARAFLYGEPLPEALIDKLKPFLDEV</sequence>
<gene>
    <name evidence="1" type="ORF">DPPLL_28480</name>
</gene>